<proteinExistence type="predicted"/>
<evidence type="ECO:0000259" key="3">
    <source>
        <dbReference type="PROSITE" id="PS51186"/>
    </source>
</evidence>
<evidence type="ECO:0000313" key="5">
    <source>
        <dbReference type="Proteomes" id="UP001056201"/>
    </source>
</evidence>
<sequence>MPLSFEVTAAPAAADLAAVDAWLDAFNQGHAALADVRPLSVFGRAEGGRVIAGAVGRTWGDCCELQQLAVDPSRRGQGLGQQLLQEFEAAAAARGCSLVYLDTFSFQAPRFYQRAGYRVVLETRGYTQGTVKYTMHKVLMSAITTAD</sequence>
<dbReference type="InterPro" id="IPR000182">
    <property type="entry name" value="GNAT_dom"/>
</dbReference>
<dbReference type="Proteomes" id="UP001056201">
    <property type="component" value="Chromosome 1"/>
</dbReference>
<protein>
    <submittedName>
        <fullName evidence="4">GNAT family N-acetyltransferase</fullName>
    </submittedName>
</protein>
<dbReference type="Gene3D" id="3.40.630.30">
    <property type="match status" value="1"/>
</dbReference>
<dbReference type="RefSeq" id="WP_250194734.1">
    <property type="nucleotide sequence ID" value="NZ_CP097635.1"/>
</dbReference>
<feature type="domain" description="N-acetyltransferase" evidence="3">
    <location>
        <begin position="5"/>
        <end position="140"/>
    </location>
</feature>
<reference evidence="4" key="1">
    <citation type="submission" date="2022-05" db="EMBL/GenBank/DDBJ databases">
        <title>An RpoN-dependent PEP-CTERM gene is involved in floc formation of an Aquincola tertiaricarbonis strain.</title>
        <authorList>
            <person name="Qiu D."/>
            <person name="Xia M."/>
        </authorList>
    </citation>
    <scope>NUCLEOTIDE SEQUENCE</scope>
    <source>
        <strain evidence="4">RN12</strain>
    </source>
</reference>
<dbReference type="PROSITE" id="PS51186">
    <property type="entry name" value="GNAT"/>
    <property type="match status" value="1"/>
</dbReference>
<evidence type="ECO:0000256" key="2">
    <source>
        <dbReference type="ARBA" id="ARBA00023315"/>
    </source>
</evidence>
<dbReference type="InterPro" id="IPR016181">
    <property type="entry name" value="Acyl_CoA_acyltransferase"/>
</dbReference>
<name>A0ABY4S5V8_AQUTE</name>
<dbReference type="Pfam" id="PF00583">
    <property type="entry name" value="Acetyltransf_1"/>
    <property type="match status" value="1"/>
</dbReference>
<dbReference type="PANTHER" id="PTHR43877:SF2">
    <property type="entry name" value="AMINOALKYLPHOSPHONATE N-ACETYLTRANSFERASE-RELATED"/>
    <property type="match status" value="1"/>
</dbReference>
<dbReference type="SUPFAM" id="SSF55729">
    <property type="entry name" value="Acyl-CoA N-acyltransferases (Nat)"/>
    <property type="match status" value="1"/>
</dbReference>
<evidence type="ECO:0000313" key="4">
    <source>
        <dbReference type="EMBL" id="URI06471.1"/>
    </source>
</evidence>
<organism evidence="4 5">
    <name type="scientific">Aquincola tertiaricarbonis</name>
    <dbReference type="NCBI Taxonomy" id="391953"/>
    <lineage>
        <taxon>Bacteria</taxon>
        <taxon>Pseudomonadati</taxon>
        <taxon>Pseudomonadota</taxon>
        <taxon>Betaproteobacteria</taxon>
        <taxon>Burkholderiales</taxon>
        <taxon>Sphaerotilaceae</taxon>
        <taxon>Aquincola</taxon>
    </lineage>
</organism>
<gene>
    <name evidence="4" type="ORF">MW290_11180</name>
</gene>
<dbReference type="InterPro" id="IPR050832">
    <property type="entry name" value="Bact_Acetyltransf"/>
</dbReference>
<evidence type="ECO:0000256" key="1">
    <source>
        <dbReference type="ARBA" id="ARBA00022679"/>
    </source>
</evidence>
<dbReference type="EMBL" id="CP097635">
    <property type="protein sequence ID" value="URI06471.1"/>
    <property type="molecule type" value="Genomic_DNA"/>
</dbReference>
<keyword evidence="2" id="KW-0012">Acyltransferase</keyword>
<dbReference type="PANTHER" id="PTHR43877">
    <property type="entry name" value="AMINOALKYLPHOSPHONATE N-ACETYLTRANSFERASE-RELATED-RELATED"/>
    <property type="match status" value="1"/>
</dbReference>
<accession>A0ABY4S5V8</accession>
<keyword evidence="5" id="KW-1185">Reference proteome</keyword>
<keyword evidence="1" id="KW-0808">Transferase</keyword>